<dbReference type="Proteomes" id="UP000714275">
    <property type="component" value="Unassembled WGS sequence"/>
</dbReference>
<sequence length="92" mass="10034">MFVVGFAVQILASIMHLGASRSGIVDCPERLGEANLRRKAVRDWICFVLFLSVQNVYCVSVASRDALISVLKNSKLEMTGSMASPIYALKGI</sequence>
<comment type="caution">
    <text evidence="1">The sequence shown here is derived from an EMBL/GenBank/DDBJ whole genome shotgun (WGS) entry which is preliminary data.</text>
</comment>
<reference evidence="1" key="1">
    <citation type="journal article" date="2020" name="New Phytol.">
        <title>Comparative genomics reveals dynamic genome evolution in host specialist ectomycorrhizal fungi.</title>
        <authorList>
            <person name="Lofgren L.A."/>
            <person name="Nguyen N.H."/>
            <person name="Vilgalys R."/>
            <person name="Ruytinx J."/>
            <person name="Liao H.L."/>
            <person name="Branco S."/>
            <person name="Kuo A."/>
            <person name="LaButti K."/>
            <person name="Lipzen A."/>
            <person name="Andreopoulos W."/>
            <person name="Pangilinan J."/>
            <person name="Riley R."/>
            <person name="Hundley H."/>
            <person name="Na H."/>
            <person name="Barry K."/>
            <person name="Grigoriev I.V."/>
            <person name="Stajich J.E."/>
            <person name="Kennedy P.G."/>
        </authorList>
    </citation>
    <scope>NUCLEOTIDE SEQUENCE</scope>
    <source>
        <strain evidence="1">DOB743</strain>
    </source>
</reference>
<evidence type="ECO:0000313" key="1">
    <source>
        <dbReference type="EMBL" id="KAG1774550.1"/>
    </source>
</evidence>
<name>A0A9P6ZPR4_9AGAM</name>
<evidence type="ECO:0000313" key="2">
    <source>
        <dbReference type="Proteomes" id="UP000714275"/>
    </source>
</evidence>
<protein>
    <submittedName>
        <fullName evidence="1">Uncharacterized protein</fullName>
    </submittedName>
</protein>
<dbReference type="AlphaFoldDB" id="A0A9P6ZPR4"/>
<keyword evidence="2" id="KW-1185">Reference proteome</keyword>
<proteinExistence type="predicted"/>
<gene>
    <name evidence="1" type="ORF">EV702DRAFT_1122743</name>
</gene>
<organism evidence="1 2">
    <name type="scientific">Suillus placidus</name>
    <dbReference type="NCBI Taxonomy" id="48579"/>
    <lineage>
        <taxon>Eukaryota</taxon>
        <taxon>Fungi</taxon>
        <taxon>Dikarya</taxon>
        <taxon>Basidiomycota</taxon>
        <taxon>Agaricomycotina</taxon>
        <taxon>Agaricomycetes</taxon>
        <taxon>Agaricomycetidae</taxon>
        <taxon>Boletales</taxon>
        <taxon>Suillineae</taxon>
        <taxon>Suillaceae</taxon>
        <taxon>Suillus</taxon>
    </lineage>
</organism>
<accession>A0A9P6ZPR4</accession>
<dbReference type="EMBL" id="JABBWD010000040">
    <property type="protein sequence ID" value="KAG1774550.1"/>
    <property type="molecule type" value="Genomic_DNA"/>
</dbReference>